<protein>
    <recommendedName>
        <fullName evidence="1">HD-GYP domain-containing protein</fullName>
    </recommendedName>
</protein>
<feature type="domain" description="HD-GYP" evidence="1">
    <location>
        <begin position="1"/>
        <end position="68"/>
    </location>
</feature>
<dbReference type="AlphaFoldDB" id="A0AA44F6U5"/>
<dbReference type="GO" id="GO:0008081">
    <property type="term" value="F:phosphoric diester hydrolase activity"/>
    <property type="evidence" value="ECO:0007669"/>
    <property type="project" value="UniProtKB-ARBA"/>
</dbReference>
<gene>
    <name evidence="2" type="ORF">G6M46_16075</name>
</gene>
<dbReference type="Proteomes" id="UP000702952">
    <property type="component" value="Unassembled WGS sequence"/>
</dbReference>
<dbReference type="SUPFAM" id="SSF109604">
    <property type="entry name" value="HD-domain/PDEase-like"/>
    <property type="match status" value="1"/>
</dbReference>
<reference evidence="2" key="1">
    <citation type="journal article" date="2020" name="Science">
        <title>Unexpected conservation and global transmission of agrobacterial virulence plasmids.</title>
        <authorList>
            <person name="Weisberg A.J."/>
            <person name="Davis E.W. 2nd"/>
            <person name="Tabima J."/>
            <person name="Belcher M.S."/>
            <person name="Miller M."/>
            <person name="Kuo C.H."/>
            <person name="Loper J.E."/>
            <person name="Grunwald N.J."/>
            <person name="Putnam M.L."/>
            <person name="Chang J.H."/>
        </authorList>
    </citation>
    <scope>NUCLEOTIDE SEQUENCE</scope>
    <source>
        <strain evidence="2">17-1853-1a</strain>
    </source>
</reference>
<evidence type="ECO:0000313" key="3">
    <source>
        <dbReference type="Proteomes" id="UP000702952"/>
    </source>
</evidence>
<evidence type="ECO:0000313" key="2">
    <source>
        <dbReference type="EMBL" id="NTC29654.1"/>
    </source>
</evidence>
<dbReference type="PANTHER" id="PTHR43155">
    <property type="entry name" value="CYCLIC DI-GMP PHOSPHODIESTERASE PA4108-RELATED"/>
    <property type="match status" value="1"/>
</dbReference>
<dbReference type="Gene3D" id="1.10.3210.10">
    <property type="entry name" value="Hypothetical protein af1432"/>
    <property type="match status" value="1"/>
</dbReference>
<dbReference type="EMBL" id="JAAMAY010000027">
    <property type="protein sequence ID" value="NTC29654.1"/>
    <property type="molecule type" value="Genomic_DNA"/>
</dbReference>
<dbReference type="InterPro" id="IPR037522">
    <property type="entry name" value="HD_GYP_dom"/>
</dbReference>
<dbReference type="InterPro" id="IPR003607">
    <property type="entry name" value="HD/PDEase_dom"/>
</dbReference>
<organism evidence="2 3">
    <name type="scientific">Agrobacterium tumefaciens</name>
    <dbReference type="NCBI Taxonomy" id="358"/>
    <lineage>
        <taxon>Bacteria</taxon>
        <taxon>Pseudomonadati</taxon>
        <taxon>Pseudomonadota</taxon>
        <taxon>Alphaproteobacteria</taxon>
        <taxon>Hyphomicrobiales</taxon>
        <taxon>Rhizobiaceae</taxon>
        <taxon>Rhizobium/Agrobacterium group</taxon>
        <taxon>Agrobacterium</taxon>
        <taxon>Agrobacterium tumefaciens complex</taxon>
    </lineage>
</organism>
<name>A0AA44F6U5_AGRTU</name>
<comment type="caution">
    <text evidence="2">The sequence shown here is derived from an EMBL/GenBank/DDBJ whole genome shotgun (WGS) entry which is preliminary data.</text>
</comment>
<dbReference type="PANTHER" id="PTHR43155:SF2">
    <property type="entry name" value="CYCLIC DI-GMP PHOSPHODIESTERASE PA4108"/>
    <property type="match status" value="1"/>
</dbReference>
<dbReference type="PROSITE" id="PS51832">
    <property type="entry name" value="HD_GYP"/>
    <property type="match status" value="1"/>
</dbReference>
<dbReference type="CDD" id="cd00077">
    <property type="entry name" value="HDc"/>
    <property type="match status" value="1"/>
</dbReference>
<evidence type="ECO:0000259" key="1">
    <source>
        <dbReference type="PROSITE" id="PS51832"/>
    </source>
</evidence>
<accession>A0AA44F6U5</accession>
<dbReference type="Pfam" id="PF13487">
    <property type="entry name" value="HD_5"/>
    <property type="match status" value="1"/>
</dbReference>
<proteinExistence type="predicted"/>
<sequence length="155" mass="17437">MGGLLHDLGKVKIPLDILNKNGPLTGEEMAVVRKHPQQCYDLLFHQGDMADTVLDICLHHDERLDGRGSTRKDCPVIRSACLCALRPFATSTMRSRQSGPIRKHGHWLMPKNSCHSRRGSSTVRFSGNFSQFELKGPPITMTYPTGQIDCHQSRW</sequence>